<feature type="domain" description="Peptidase C45 hydrolase" evidence="2">
    <location>
        <begin position="140"/>
        <end position="364"/>
    </location>
</feature>
<sequence>MISLVVLVLVAIASADDLPWFQYDGDSHYEFGLALGEHFQATIQARVAQTTSLNSILLPFAHTSQGNEIYNTYLATHNATFPEYVQEVLGMAHGSFVPFETLFILNIIEEFTSSMNKAALSNGLFQPATLHCSDVILHTKDVCLVAHNEDSGAASVNRTAIVTARIKDNGWFTAYTYLGDLPTGAFGANGNGIAFSLNYVEPLDIDGNGLGRGFISRDLLTAKNFSHAIDIATQPHQATGHNIQACIALLMDIVRKQVVNIEVASFNRSVVTTFTANSQPFFHTNQYQTLLIRQPAFSSSYHRLRRYKHLPLPTTIQSILNVLGDQGDTSYPIYHDAISHAKGELSNWTLITVVFDVYNSKLYFLQPHINPKLAQVIMVLDLDNVKELQILRSIQERTEATKRLLQL</sequence>
<dbReference type="GO" id="GO:0006508">
    <property type="term" value="P:proteolysis"/>
    <property type="evidence" value="ECO:0007669"/>
    <property type="project" value="UniProtKB-KW"/>
</dbReference>
<organism evidence="3 4">
    <name type="scientific">Thraustotheca clavata</name>
    <dbReference type="NCBI Taxonomy" id="74557"/>
    <lineage>
        <taxon>Eukaryota</taxon>
        <taxon>Sar</taxon>
        <taxon>Stramenopiles</taxon>
        <taxon>Oomycota</taxon>
        <taxon>Saprolegniomycetes</taxon>
        <taxon>Saprolegniales</taxon>
        <taxon>Achlyaceae</taxon>
        <taxon>Thraustotheca</taxon>
    </lineage>
</organism>
<keyword evidence="4" id="KW-1185">Reference proteome</keyword>
<feature type="signal peptide" evidence="1">
    <location>
        <begin position="1"/>
        <end position="15"/>
    </location>
</feature>
<comment type="caution">
    <text evidence="3">The sequence shown here is derived from an EMBL/GenBank/DDBJ whole genome shotgun (WGS) entry which is preliminary data.</text>
</comment>
<keyword evidence="3" id="KW-0378">Hydrolase</keyword>
<dbReference type="Gene3D" id="3.60.60.10">
    <property type="entry name" value="Penicillin V Acylase, Chain A"/>
    <property type="match status" value="1"/>
</dbReference>
<protein>
    <submittedName>
        <fullName evidence="3">Cysteine protease family C45</fullName>
    </submittedName>
</protein>
<evidence type="ECO:0000313" key="4">
    <source>
        <dbReference type="Proteomes" id="UP000243217"/>
    </source>
</evidence>
<accession>A0A1W0A3X3</accession>
<dbReference type="InterPro" id="IPR047794">
    <property type="entry name" value="C45_proenzyme-like"/>
</dbReference>
<dbReference type="GO" id="GO:0008233">
    <property type="term" value="F:peptidase activity"/>
    <property type="evidence" value="ECO:0007669"/>
    <property type="project" value="UniProtKB-KW"/>
</dbReference>
<evidence type="ECO:0000259" key="2">
    <source>
        <dbReference type="Pfam" id="PF03417"/>
    </source>
</evidence>
<keyword evidence="1" id="KW-0732">Signal</keyword>
<evidence type="ECO:0000256" key="1">
    <source>
        <dbReference type="SAM" id="SignalP"/>
    </source>
</evidence>
<dbReference type="STRING" id="74557.A0A1W0A3X3"/>
<evidence type="ECO:0000313" key="3">
    <source>
        <dbReference type="EMBL" id="OQS04899.1"/>
    </source>
</evidence>
<dbReference type="EMBL" id="JNBS01000534">
    <property type="protein sequence ID" value="OQS04899.1"/>
    <property type="molecule type" value="Genomic_DNA"/>
</dbReference>
<dbReference type="AlphaFoldDB" id="A0A1W0A3X3"/>
<dbReference type="NCBIfam" id="NF040521">
    <property type="entry name" value="C45_proenzyme"/>
    <property type="match status" value="1"/>
</dbReference>
<dbReference type="PANTHER" id="PTHR34180">
    <property type="entry name" value="PEPTIDASE C45"/>
    <property type="match status" value="1"/>
</dbReference>
<name>A0A1W0A3X3_9STRA</name>
<dbReference type="PANTHER" id="PTHR34180:SF1">
    <property type="entry name" value="BETA-ALANYL-DOPAMINE_CARCININE HYDROLASE"/>
    <property type="match status" value="1"/>
</dbReference>
<feature type="chain" id="PRO_5012799963" evidence="1">
    <location>
        <begin position="16"/>
        <end position="407"/>
    </location>
</feature>
<reference evidence="3 4" key="1">
    <citation type="journal article" date="2014" name="Genome Biol. Evol.">
        <title>The secreted proteins of Achlya hypogyna and Thraustotheca clavata identify the ancestral oomycete secretome and reveal gene acquisitions by horizontal gene transfer.</title>
        <authorList>
            <person name="Misner I."/>
            <person name="Blouin N."/>
            <person name="Leonard G."/>
            <person name="Richards T.A."/>
            <person name="Lane C.E."/>
        </authorList>
    </citation>
    <scope>NUCLEOTIDE SEQUENCE [LARGE SCALE GENOMIC DNA]</scope>
    <source>
        <strain evidence="3 4">ATCC 34112</strain>
    </source>
</reference>
<keyword evidence="3" id="KW-0645">Protease</keyword>
<dbReference type="OrthoDB" id="189997at2759"/>
<dbReference type="Proteomes" id="UP000243217">
    <property type="component" value="Unassembled WGS sequence"/>
</dbReference>
<dbReference type="InterPro" id="IPR047801">
    <property type="entry name" value="Peptidase_C45"/>
</dbReference>
<proteinExistence type="predicted"/>
<dbReference type="Pfam" id="PF03417">
    <property type="entry name" value="AAT"/>
    <property type="match status" value="1"/>
</dbReference>
<dbReference type="InterPro" id="IPR005079">
    <property type="entry name" value="Peptidase_C45_hydrolase"/>
</dbReference>
<gene>
    <name evidence="3" type="ORF">THRCLA_20768</name>
</gene>